<reference evidence="11" key="2">
    <citation type="submission" date="2020-09" db="EMBL/GenBank/DDBJ databases">
        <authorList>
            <person name="Sun Q."/>
            <person name="Ohkuma M."/>
        </authorList>
    </citation>
    <scope>NUCLEOTIDE SEQUENCE</scope>
    <source>
        <strain evidence="11">JCM 14359</strain>
    </source>
</reference>
<evidence type="ECO:0000256" key="6">
    <source>
        <dbReference type="ARBA" id="ARBA00023012"/>
    </source>
</evidence>
<dbReference type="PANTHER" id="PTHR43711">
    <property type="entry name" value="TWO-COMPONENT HISTIDINE KINASE"/>
    <property type="match status" value="1"/>
</dbReference>
<dbReference type="CDD" id="cd00075">
    <property type="entry name" value="HATPase"/>
    <property type="match status" value="1"/>
</dbReference>
<dbReference type="PROSITE" id="PS50112">
    <property type="entry name" value="PAS"/>
    <property type="match status" value="1"/>
</dbReference>
<name>A0A830EPI4_9EURY</name>
<dbReference type="SUPFAM" id="SSF55874">
    <property type="entry name" value="ATPase domain of HSP90 chaperone/DNA topoisomerase II/histidine kinase"/>
    <property type="match status" value="1"/>
</dbReference>
<organism evidence="11 12">
    <name type="scientific">Halobellus salinus</name>
    <dbReference type="NCBI Taxonomy" id="931585"/>
    <lineage>
        <taxon>Archaea</taxon>
        <taxon>Methanobacteriati</taxon>
        <taxon>Methanobacteriota</taxon>
        <taxon>Stenosarchaea group</taxon>
        <taxon>Halobacteria</taxon>
        <taxon>Halobacteriales</taxon>
        <taxon>Haloferacaceae</taxon>
        <taxon>Halobellus</taxon>
    </lineage>
</organism>
<keyword evidence="3 7" id="KW-0597">Phosphoprotein</keyword>
<dbReference type="PROSITE" id="PS50109">
    <property type="entry name" value="HIS_KIN"/>
    <property type="match status" value="1"/>
</dbReference>
<sequence length="503" mass="54628">MRAREMNGTEHRYAPGRIRLLHVDDDPAFLDVTEAFLTRELQSVEITTVGQPAAAIERLREESFDCVVSDYEMPGTDGLELLSQVRARSPDLPFLLYTGKGSESIASRAINAGVTGYLQKGGPEQHERLANRVEHAVREYRAGLETERYSAVLQALGYPTYVVDAEGRFAYVDDAFADLTGYNRDELVGAEPSIVKTDASVEHADDALRSVVSSSGPDAEQFEIEIRTKEGDVIPCRDHLAPLPFDDEYRGCAGILRDITSQHRRREELARKNERLEEFVSVASHDLRTPLMTARTAAELARETGEAEFFEKIDDAHDRFERMLDELLTLAREGDGVAVTETIDLEAAVRTAWETVGSDAADLSVTSSPTVEADTGRLRRLLENLFRNSTEHGSTGSRSASEDAVAHEAPGVAITVGSLDDGTGFYVADDGPGIPPGTRDSVFEPGYTTAEAGTGFGLAIVGRIAAAHGWEVTLTESDAGGARFEFTGVEQPSKSADPVNSAT</sequence>
<dbReference type="InterPro" id="IPR004358">
    <property type="entry name" value="Sig_transdc_His_kin-like_C"/>
</dbReference>
<dbReference type="Gene3D" id="1.10.287.130">
    <property type="match status" value="1"/>
</dbReference>
<dbReference type="SMART" id="SM00388">
    <property type="entry name" value="HisKA"/>
    <property type="match status" value="1"/>
</dbReference>
<dbReference type="Proteomes" id="UP000653099">
    <property type="component" value="Unassembled WGS sequence"/>
</dbReference>
<dbReference type="CDD" id="cd00130">
    <property type="entry name" value="PAS"/>
    <property type="match status" value="1"/>
</dbReference>
<protein>
    <recommendedName>
        <fullName evidence="2">histidine kinase</fullName>
        <ecNumber evidence="2">2.7.13.3</ecNumber>
    </recommendedName>
</protein>
<dbReference type="SMART" id="SM00387">
    <property type="entry name" value="HATPase_c"/>
    <property type="match status" value="1"/>
</dbReference>
<comment type="catalytic activity">
    <reaction evidence="1">
        <text>ATP + protein L-histidine = ADP + protein N-phospho-L-histidine.</text>
        <dbReference type="EC" id="2.7.13.3"/>
    </reaction>
</comment>
<dbReference type="Pfam" id="PF02518">
    <property type="entry name" value="HATPase_c"/>
    <property type="match status" value="1"/>
</dbReference>
<dbReference type="InterPro" id="IPR036890">
    <property type="entry name" value="HATPase_C_sf"/>
</dbReference>
<evidence type="ECO:0000256" key="7">
    <source>
        <dbReference type="PROSITE-ProRule" id="PRU00169"/>
    </source>
</evidence>
<dbReference type="InterPro" id="IPR003594">
    <property type="entry name" value="HATPase_dom"/>
</dbReference>
<evidence type="ECO:0000256" key="4">
    <source>
        <dbReference type="ARBA" id="ARBA00022679"/>
    </source>
</evidence>
<dbReference type="SUPFAM" id="SSF55785">
    <property type="entry name" value="PYP-like sensor domain (PAS domain)"/>
    <property type="match status" value="1"/>
</dbReference>
<evidence type="ECO:0000256" key="2">
    <source>
        <dbReference type="ARBA" id="ARBA00012438"/>
    </source>
</evidence>
<keyword evidence="4" id="KW-0808">Transferase</keyword>
<dbReference type="SMART" id="SM00091">
    <property type="entry name" value="PAS"/>
    <property type="match status" value="1"/>
</dbReference>
<dbReference type="CDD" id="cd00156">
    <property type="entry name" value="REC"/>
    <property type="match status" value="1"/>
</dbReference>
<evidence type="ECO:0000256" key="3">
    <source>
        <dbReference type="ARBA" id="ARBA00022553"/>
    </source>
</evidence>
<dbReference type="Gene3D" id="3.30.450.20">
    <property type="entry name" value="PAS domain"/>
    <property type="match status" value="1"/>
</dbReference>
<dbReference type="CDD" id="cd00082">
    <property type="entry name" value="HisKA"/>
    <property type="match status" value="1"/>
</dbReference>
<dbReference type="InterPro" id="IPR001610">
    <property type="entry name" value="PAC"/>
</dbReference>
<evidence type="ECO:0000313" key="12">
    <source>
        <dbReference type="Proteomes" id="UP000653099"/>
    </source>
</evidence>
<dbReference type="InterPro" id="IPR005467">
    <property type="entry name" value="His_kinase_dom"/>
</dbReference>
<evidence type="ECO:0000256" key="5">
    <source>
        <dbReference type="ARBA" id="ARBA00022777"/>
    </source>
</evidence>
<comment type="caution">
    <text evidence="11">The sequence shown here is derived from an EMBL/GenBank/DDBJ whole genome shotgun (WGS) entry which is preliminary data.</text>
</comment>
<dbReference type="InterPro" id="IPR003661">
    <property type="entry name" value="HisK_dim/P_dom"/>
</dbReference>
<dbReference type="AlphaFoldDB" id="A0A830EPI4"/>
<gene>
    <name evidence="11" type="ORF">GCM10008995_04210</name>
</gene>
<dbReference type="Gene3D" id="3.30.565.10">
    <property type="entry name" value="Histidine kinase-like ATPase, C-terminal domain"/>
    <property type="match status" value="1"/>
</dbReference>
<dbReference type="InterPro" id="IPR036097">
    <property type="entry name" value="HisK_dim/P_sf"/>
</dbReference>
<dbReference type="SUPFAM" id="SSF47384">
    <property type="entry name" value="Homodimeric domain of signal transducing histidine kinase"/>
    <property type="match status" value="1"/>
</dbReference>
<dbReference type="InterPro" id="IPR035965">
    <property type="entry name" value="PAS-like_dom_sf"/>
</dbReference>
<feature type="domain" description="PAS" evidence="10">
    <location>
        <begin position="145"/>
        <end position="189"/>
    </location>
</feature>
<dbReference type="InterPro" id="IPR011006">
    <property type="entry name" value="CheY-like_superfamily"/>
</dbReference>
<evidence type="ECO:0000259" key="9">
    <source>
        <dbReference type="PROSITE" id="PS50110"/>
    </source>
</evidence>
<dbReference type="InterPro" id="IPR001789">
    <property type="entry name" value="Sig_transdc_resp-reg_receiver"/>
</dbReference>
<dbReference type="GO" id="GO:0000155">
    <property type="term" value="F:phosphorelay sensor kinase activity"/>
    <property type="evidence" value="ECO:0007669"/>
    <property type="project" value="InterPro"/>
</dbReference>
<dbReference type="SMART" id="SM00086">
    <property type="entry name" value="PAC"/>
    <property type="match status" value="1"/>
</dbReference>
<reference evidence="11" key="1">
    <citation type="journal article" date="2014" name="Int. J. Syst. Evol. Microbiol.">
        <title>Complete genome sequence of Corynebacterium casei LMG S-19264T (=DSM 44701T), isolated from a smear-ripened cheese.</title>
        <authorList>
            <consortium name="US DOE Joint Genome Institute (JGI-PGF)"/>
            <person name="Walter F."/>
            <person name="Albersmeier A."/>
            <person name="Kalinowski J."/>
            <person name="Ruckert C."/>
        </authorList>
    </citation>
    <scope>NUCLEOTIDE SEQUENCE</scope>
    <source>
        <strain evidence="11">JCM 14359</strain>
    </source>
</reference>
<dbReference type="Pfam" id="PF00072">
    <property type="entry name" value="Response_reg"/>
    <property type="match status" value="1"/>
</dbReference>
<dbReference type="InterPro" id="IPR050736">
    <property type="entry name" value="Sensor_HK_Regulatory"/>
</dbReference>
<proteinExistence type="predicted"/>
<dbReference type="EC" id="2.7.13.3" evidence="2"/>
<keyword evidence="12" id="KW-1185">Reference proteome</keyword>
<dbReference type="Pfam" id="PF13426">
    <property type="entry name" value="PAS_9"/>
    <property type="match status" value="1"/>
</dbReference>
<feature type="modified residue" description="4-aspartylphosphate" evidence="7">
    <location>
        <position position="70"/>
    </location>
</feature>
<evidence type="ECO:0000313" key="11">
    <source>
        <dbReference type="EMBL" id="GGI97463.1"/>
    </source>
</evidence>
<dbReference type="SMART" id="SM00448">
    <property type="entry name" value="REC"/>
    <property type="match status" value="1"/>
</dbReference>
<dbReference type="PRINTS" id="PR00344">
    <property type="entry name" value="BCTRLSENSOR"/>
</dbReference>
<dbReference type="PROSITE" id="PS50110">
    <property type="entry name" value="RESPONSE_REGULATORY"/>
    <property type="match status" value="1"/>
</dbReference>
<feature type="domain" description="Histidine kinase" evidence="8">
    <location>
        <begin position="282"/>
        <end position="487"/>
    </location>
</feature>
<dbReference type="PANTHER" id="PTHR43711:SF1">
    <property type="entry name" value="HISTIDINE KINASE 1"/>
    <property type="match status" value="1"/>
</dbReference>
<evidence type="ECO:0000259" key="10">
    <source>
        <dbReference type="PROSITE" id="PS50112"/>
    </source>
</evidence>
<accession>A0A830EPI4</accession>
<evidence type="ECO:0000259" key="8">
    <source>
        <dbReference type="PROSITE" id="PS50109"/>
    </source>
</evidence>
<dbReference type="EMBL" id="BMOC01000002">
    <property type="protein sequence ID" value="GGI97463.1"/>
    <property type="molecule type" value="Genomic_DNA"/>
</dbReference>
<keyword evidence="6" id="KW-0902">Two-component regulatory system</keyword>
<dbReference type="NCBIfam" id="TIGR00229">
    <property type="entry name" value="sensory_box"/>
    <property type="match status" value="1"/>
</dbReference>
<feature type="domain" description="Response regulatory" evidence="9">
    <location>
        <begin position="19"/>
        <end position="135"/>
    </location>
</feature>
<dbReference type="Gene3D" id="3.40.50.2300">
    <property type="match status" value="1"/>
</dbReference>
<dbReference type="InterPro" id="IPR000014">
    <property type="entry name" value="PAS"/>
</dbReference>
<dbReference type="Pfam" id="PF00512">
    <property type="entry name" value="HisKA"/>
    <property type="match status" value="1"/>
</dbReference>
<evidence type="ECO:0000256" key="1">
    <source>
        <dbReference type="ARBA" id="ARBA00000085"/>
    </source>
</evidence>
<dbReference type="SUPFAM" id="SSF52172">
    <property type="entry name" value="CheY-like"/>
    <property type="match status" value="1"/>
</dbReference>
<keyword evidence="5" id="KW-0418">Kinase</keyword>